<dbReference type="EMBL" id="VDMP01000021">
    <property type="protein sequence ID" value="TNM41994.1"/>
    <property type="molecule type" value="Genomic_DNA"/>
</dbReference>
<dbReference type="CDD" id="cd02503">
    <property type="entry name" value="MobA"/>
    <property type="match status" value="1"/>
</dbReference>
<comment type="caution">
    <text evidence="5">The sequence shown here is derived from an EMBL/GenBank/DDBJ whole genome shotgun (WGS) entry which is preliminary data.</text>
</comment>
<name>A0A5C4W176_9ACTN</name>
<evidence type="ECO:0000313" key="5">
    <source>
        <dbReference type="EMBL" id="TNM41994.1"/>
    </source>
</evidence>
<evidence type="ECO:0000313" key="6">
    <source>
        <dbReference type="Proteomes" id="UP000313231"/>
    </source>
</evidence>
<protein>
    <submittedName>
        <fullName evidence="5">Molybdenum cofactor guanylyltransferase</fullName>
    </submittedName>
</protein>
<evidence type="ECO:0000259" key="4">
    <source>
        <dbReference type="Pfam" id="PF12804"/>
    </source>
</evidence>
<keyword evidence="5" id="KW-0808">Transferase</keyword>
<dbReference type="OrthoDB" id="4408226at2"/>
<keyword evidence="6" id="KW-1185">Reference proteome</keyword>
<dbReference type="PANTHER" id="PTHR43777">
    <property type="entry name" value="MOLYBDENUM COFACTOR CYTIDYLYLTRANSFERASE"/>
    <property type="match status" value="1"/>
</dbReference>
<dbReference type="InterPro" id="IPR013482">
    <property type="entry name" value="Molybde_CF_guanTrfase"/>
</dbReference>
<dbReference type="GO" id="GO:0006777">
    <property type="term" value="P:Mo-molybdopterin cofactor biosynthetic process"/>
    <property type="evidence" value="ECO:0007669"/>
    <property type="project" value="UniProtKB-KW"/>
</dbReference>
<keyword evidence="1" id="KW-0342">GTP-binding</keyword>
<feature type="region of interest" description="Disordered" evidence="3">
    <location>
        <begin position="184"/>
        <end position="203"/>
    </location>
</feature>
<dbReference type="InterPro" id="IPR029044">
    <property type="entry name" value="Nucleotide-diphossugar_trans"/>
</dbReference>
<dbReference type="RefSeq" id="WP_139622434.1">
    <property type="nucleotide sequence ID" value="NZ_VDMP01000021.1"/>
</dbReference>
<dbReference type="GO" id="GO:0005525">
    <property type="term" value="F:GTP binding"/>
    <property type="evidence" value="ECO:0007669"/>
    <property type="project" value="UniProtKB-KW"/>
</dbReference>
<dbReference type="GO" id="GO:0016779">
    <property type="term" value="F:nucleotidyltransferase activity"/>
    <property type="evidence" value="ECO:0007669"/>
    <property type="project" value="UniProtKB-KW"/>
</dbReference>
<reference evidence="5 6" key="1">
    <citation type="journal article" date="2016" name="Int. J. Syst. Evol. Microbiol.">
        <title>Nocardioides albidus sp. nov., an actinobacterium isolated from garden soil.</title>
        <authorList>
            <person name="Singh H."/>
            <person name="Du J."/>
            <person name="Trinh H."/>
            <person name="Won K."/>
            <person name="Yang J.E."/>
            <person name="Yin C."/>
            <person name="Kook M."/>
            <person name="Yi T.H."/>
        </authorList>
    </citation>
    <scope>NUCLEOTIDE SEQUENCE [LARGE SCALE GENOMIC DNA]</scope>
    <source>
        <strain evidence="5 6">CCTCC AB 2015297</strain>
    </source>
</reference>
<accession>A0A5C4W176</accession>
<dbReference type="PANTHER" id="PTHR43777:SF1">
    <property type="entry name" value="MOLYBDENUM COFACTOR CYTIDYLYLTRANSFERASE"/>
    <property type="match status" value="1"/>
</dbReference>
<proteinExistence type="predicted"/>
<feature type="domain" description="MobA-like NTP transferase" evidence="4">
    <location>
        <begin position="12"/>
        <end position="163"/>
    </location>
</feature>
<evidence type="ECO:0000256" key="1">
    <source>
        <dbReference type="ARBA" id="ARBA00023134"/>
    </source>
</evidence>
<keyword evidence="5" id="KW-0548">Nucleotidyltransferase</keyword>
<dbReference type="Proteomes" id="UP000313231">
    <property type="component" value="Unassembled WGS sequence"/>
</dbReference>
<dbReference type="InterPro" id="IPR025877">
    <property type="entry name" value="MobA-like_NTP_Trfase"/>
</dbReference>
<dbReference type="SUPFAM" id="SSF53448">
    <property type="entry name" value="Nucleotide-diphospho-sugar transferases"/>
    <property type="match status" value="1"/>
</dbReference>
<organism evidence="5 6">
    <name type="scientific">Nocardioides albidus</name>
    <dbReference type="NCBI Taxonomy" id="1517589"/>
    <lineage>
        <taxon>Bacteria</taxon>
        <taxon>Bacillati</taxon>
        <taxon>Actinomycetota</taxon>
        <taxon>Actinomycetes</taxon>
        <taxon>Propionibacteriales</taxon>
        <taxon>Nocardioidaceae</taxon>
        <taxon>Nocardioides</taxon>
    </lineage>
</organism>
<keyword evidence="1" id="KW-0547">Nucleotide-binding</keyword>
<sequence>MVIELGLSAFAAVVLAGGQGSRLGGVDKASIEVDGRTLLEHALDAVIDASEVVVVGHQVPTDRPVTFVREEPRFGGPAAGLLTGRDMLLRRFPTIAVLAVDMPRLAPGTFRRLHEAAVGHEGAVLADTAGRRQLALVVETARLDAVRPDHEGQHGMSVRALLEPLDLVEGAPLGDEARDIDTWSDLRDLAGQDEPRPEGRSLD</sequence>
<dbReference type="Pfam" id="PF12804">
    <property type="entry name" value="NTP_transf_3"/>
    <property type="match status" value="1"/>
</dbReference>
<dbReference type="AlphaFoldDB" id="A0A5C4W176"/>
<dbReference type="Gene3D" id="3.90.550.10">
    <property type="entry name" value="Spore Coat Polysaccharide Biosynthesis Protein SpsA, Chain A"/>
    <property type="match status" value="1"/>
</dbReference>
<gene>
    <name evidence="5" type="ORF">FHP29_08505</name>
</gene>
<evidence type="ECO:0000256" key="3">
    <source>
        <dbReference type="SAM" id="MobiDB-lite"/>
    </source>
</evidence>
<keyword evidence="2" id="KW-0501">Molybdenum cofactor biosynthesis</keyword>
<evidence type="ECO:0000256" key="2">
    <source>
        <dbReference type="ARBA" id="ARBA00023150"/>
    </source>
</evidence>